<dbReference type="PANTHER" id="PTHR36943">
    <property type="entry name" value="CCHC-TYPE DOMAIN-CONTAINING PROTEIN"/>
    <property type="match status" value="1"/>
</dbReference>
<dbReference type="InterPro" id="IPR036875">
    <property type="entry name" value="Znf_CCHC_sf"/>
</dbReference>
<feature type="compositionally biased region" description="Basic and acidic residues" evidence="2">
    <location>
        <begin position="73"/>
        <end position="92"/>
    </location>
</feature>
<dbReference type="AlphaFoldDB" id="A0A1I7UWV5"/>
<feature type="compositionally biased region" description="Polar residues" evidence="2">
    <location>
        <begin position="11"/>
        <end position="21"/>
    </location>
</feature>
<dbReference type="GO" id="GO:0003676">
    <property type="term" value="F:nucleic acid binding"/>
    <property type="evidence" value="ECO:0007669"/>
    <property type="project" value="InterPro"/>
</dbReference>
<evidence type="ECO:0000256" key="1">
    <source>
        <dbReference type="PROSITE-ProRule" id="PRU00047"/>
    </source>
</evidence>
<dbReference type="GO" id="GO:0005737">
    <property type="term" value="C:cytoplasm"/>
    <property type="evidence" value="ECO:0007669"/>
    <property type="project" value="UniProtKB-ARBA"/>
</dbReference>
<dbReference type="SUPFAM" id="SSF57756">
    <property type="entry name" value="Retrovirus zinc finger-like domains"/>
    <property type="match status" value="1"/>
</dbReference>
<name>A0A1I7UWV5_9PELO</name>
<dbReference type="Pfam" id="PF00098">
    <property type="entry name" value="zf-CCHC"/>
    <property type="match status" value="1"/>
</dbReference>
<feature type="region of interest" description="Disordered" evidence="2">
    <location>
        <begin position="136"/>
        <end position="164"/>
    </location>
</feature>
<dbReference type="PANTHER" id="PTHR36943:SF1">
    <property type="entry name" value="CCHC-TYPE DOMAIN-CONTAINING PROTEIN"/>
    <property type="match status" value="1"/>
</dbReference>
<evidence type="ECO:0000256" key="2">
    <source>
        <dbReference type="SAM" id="MobiDB-lite"/>
    </source>
</evidence>
<dbReference type="WBParaSite" id="Csp11.Scaffold630.g20145.t1">
    <property type="protein sequence ID" value="Csp11.Scaffold630.g20145.t1"/>
    <property type="gene ID" value="Csp11.Scaffold630.g20145"/>
</dbReference>
<keyword evidence="1" id="KW-0863">Zinc-finger</keyword>
<feature type="region of interest" description="Disordered" evidence="2">
    <location>
        <begin position="70"/>
        <end position="97"/>
    </location>
</feature>
<dbReference type="Gene3D" id="2.40.70.10">
    <property type="entry name" value="Acid Proteases"/>
    <property type="match status" value="1"/>
</dbReference>
<dbReference type="Proteomes" id="UP000095282">
    <property type="component" value="Unplaced"/>
</dbReference>
<dbReference type="SMART" id="SM00343">
    <property type="entry name" value="ZnF_C2HC"/>
    <property type="match status" value="1"/>
</dbReference>
<feature type="compositionally biased region" description="Basic and acidic residues" evidence="2">
    <location>
        <begin position="148"/>
        <end position="164"/>
    </location>
</feature>
<evidence type="ECO:0000313" key="5">
    <source>
        <dbReference type="WBParaSite" id="Csp11.Scaffold630.g20145.t1"/>
    </source>
</evidence>
<feature type="domain" description="CCHC-type" evidence="3">
    <location>
        <begin position="59"/>
        <end position="74"/>
    </location>
</feature>
<keyword evidence="1" id="KW-0479">Metal-binding</keyword>
<dbReference type="PROSITE" id="PS50158">
    <property type="entry name" value="ZF_CCHC"/>
    <property type="match status" value="1"/>
</dbReference>
<accession>A0A1I7UWV5</accession>
<evidence type="ECO:0000259" key="3">
    <source>
        <dbReference type="PROSITE" id="PS50158"/>
    </source>
</evidence>
<feature type="compositionally biased region" description="Basic and acidic residues" evidence="2">
    <location>
        <begin position="42"/>
        <end position="51"/>
    </location>
</feature>
<dbReference type="GO" id="GO:0008270">
    <property type="term" value="F:zinc ion binding"/>
    <property type="evidence" value="ECO:0007669"/>
    <property type="project" value="UniProtKB-KW"/>
</dbReference>
<dbReference type="InterPro" id="IPR001878">
    <property type="entry name" value="Znf_CCHC"/>
</dbReference>
<evidence type="ECO:0000313" key="4">
    <source>
        <dbReference type="Proteomes" id="UP000095282"/>
    </source>
</evidence>
<keyword evidence="4" id="KW-1185">Reference proteome</keyword>
<dbReference type="Gene3D" id="4.10.60.10">
    <property type="entry name" value="Zinc finger, CCHC-type"/>
    <property type="match status" value="1"/>
</dbReference>
<reference evidence="5" key="1">
    <citation type="submission" date="2016-11" db="UniProtKB">
        <authorList>
            <consortium name="WormBaseParasite"/>
        </authorList>
    </citation>
    <scope>IDENTIFICATION</scope>
</reference>
<organism evidence="4 5">
    <name type="scientific">Caenorhabditis tropicalis</name>
    <dbReference type="NCBI Taxonomy" id="1561998"/>
    <lineage>
        <taxon>Eukaryota</taxon>
        <taxon>Metazoa</taxon>
        <taxon>Ecdysozoa</taxon>
        <taxon>Nematoda</taxon>
        <taxon>Chromadorea</taxon>
        <taxon>Rhabditida</taxon>
        <taxon>Rhabditina</taxon>
        <taxon>Rhabditomorpha</taxon>
        <taxon>Rhabditoidea</taxon>
        <taxon>Rhabditidae</taxon>
        <taxon>Peloderinae</taxon>
        <taxon>Caenorhabditis</taxon>
    </lineage>
</organism>
<feature type="region of interest" description="Disordered" evidence="2">
    <location>
        <begin position="1"/>
        <end position="51"/>
    </location>
</feature>
<feature type="compositionally biased region" description="Basic residues" evidence="2">
    <location>
        <begin position="31"/>
        <end position="41"/>
    </location>
</feature>
<dbReference type="SUPFAM" id="SSF50630">
    <property type="entry name" value="Acid proteases"/>
    <property type="match status" value="1"/>
</dbReference>
<protein>
    <submittedName>
        <fullName evidence="5">CCHC-type domain-containing protein</fullName>
    </submittedName>
</protein>
<sequence>MRFLQLKKQTKVVSSFPSKTPLNLDVNKVEKKPKRKFKKKTRDPEAPEADKSEKFVPTCFTCGAVGHFSRGCPDNKSKKNARKKSDTVDQRTHSLQVARLDATTESETKKNLKVLVEGKELEFQLDTGSQITLINSESYQEIGSPPLEKLKAEGDRDGVGEERV</sequence>
<dbReference type="InterPro" id="IPR021109">
    <property type="entry name" value="Peptidase_aspartic_dom_sf"/>
</dbReference>
<dbReference type="GO" id="GO:0019899">
    <property type="term" value="F:enzyme binding"/>
    <property type="evidence" value="ECO:0007669"/>
    <property type="project" value="UniProtKB-ARBA"/>
</dbReference>
<proteinExistence type="predicted"/>
<keyword evidence="1" id="KW-0862">Zinc</keyword>